<name>A0A411YKM3_9ACTN</name>
<dbReference type="EMBL" id="CP036402">
    <property type="protein sequence ID" value="QBI21733.1"/>
    <property type="molecule type" value="Genomic_DNA"/>
</dbReference>
<dbReference type="Proteomes" id="UP000291469">
    <property type="component" value="Chromosome"/>
</dbReference>
<gene>
    <name evidence="1" type="ORF">ER308_20655</name>
</gene>
<accession>A0A411YKM3</accession>
<evidence type="ECO:0000313" key="1">
    <source>
        <dbReference type="EMBL" id="QBI21733.1"/>
    </source>
</evidence>
<dbReference type="AlphaFoldDB" id="A0A411YKM3"/>
<dbReference type="KEGG" id="erz:ER308_20655"/>
<dbReference type="RefSeq" id="WP_131156725.1">
    <property type="nucleotide sequence ID" value="NZ_CP036402.1"/>
</dbReference>
<reference evidence="1 2" key="1">
    <citation type="submission" date="2019-01" db="EMBL/GenBank/DDBJ databases">
        <title>Egibacter rhizosphaerae EGI 80759T.</title>
        <authorList>
            <person name="Chen D.-D."/>
            <person name="Tian Y."/>
            <person name="Jiao J.-Y."/>
            <person name="Zhang X.-T."/>
            <person name="Zhang Y.-G."/>
            <person name="Zhang Y."/>
            <person name="Xiao M."/>
            <person name="Shu W.-S."/>
            <person name="Li W.-J."/>
        </authorList>
    </citation>
    <scope>NUCLEOTIDE SEQUENCE [LARGE SCALE GENOMIC DNA]</scope>
    <source>
        <strain evidence="1 2">EGI 80759</strain>
    </source>
</reference>
<dbReference type="InterPro" id="IPR014923">
    <property type="entry name" value="DUF1802"/>
</dbReference>
<protein>
    <submittedName>
        <fullName evidence="1">DUF1802 family protein</fullName>
    </submittedName>
</protein>
<proteinExistence type="predicted"/>
<sequence length="194" mass="21650">MTSIATTTLALKEWAAVARALLDGRQTLLLRKGGIHEKRFEAAAADDEGGFLIFPTVAHSHAERVRTEHRDVLDRGAEDVDGDASVLVRCGVRLVDAVPVQRPERLPEVADLHVWTDESVRTDRLEFRPKHPLHALVVRAFALPEPVRLEKTAEHRGCRSWLQLPLHWDGRSGTPVHEPGRLVQNAARVRDTLG</sequence>
<keyword evidence="2" id="KW-1185">Reference proteome</keyword>
<dbReference type="InterPro" id="IPR008307">
    <property type="entry name" value="UCP018957"/>
</dbReference>
<evidence type="ECO:0000313" key="2">
    <source>
        <dbReference type="Proteomes" id="UP000291469"/>
    </source>
</evidence>
<dbReference type="OrthoDB" id="9808776at2"/>
<dbReference type="PIRSF" id="PIRSF018957">
    <property type="entry name" value="UCP018957"/>
    <property type="match status" value="1"/>
</dbReference>
<organism evidence="1 2">
    <name type="scientific">Egibacter rhizosphaerae</name>
    <dbReference type="NCBI Taxonomy" id="1670831"/>
    <lineage>
        <taxon>Bacteria</taxon>
        <taxon>Bacillati</taxon>
        <taxon>Actinomycetota</taxon>
        <taxon>Nitriliruptoria</taxon>
        <taxon>Egibacterales</taxon>
        <taxon>Egibacteraceae</taxon>
        <taxon>Egibacter</taxon>
    </lineage>
</organism>
<dbReference type="Pfam" id="PF08819">
    <property type="entry name" value="DUF1802"/>
    <property type="match status" value="1"/>
</dbReference>